<dbReference type="Pfam" id="PF00072">
    <property type="entry name" value="Response_reg"/>
    <property type="match status" value="1"/>
</dbReference>
<name>A0ABC8RDZ5_9AQUA</name>
<dbReference type="Gene3D" id="3.40.50.2300">
    <property type="match status" value="1"/>
</dbReference>
<evidence type="ECO:0000256" key="1">
    <source>
        <dbReference type="PROSITE-ProRule" id="PRU00169"/>
    </source>
</evidence>
<dbReference type="InterPro" id="IPR052048">
    <property type="entry name" value="ST_Response_Regulator"/>
</dbReference>
<gene>
    <name evidence="3" type="ORF">ILEXP_LOCUS10549</name>
</gene>
<reference evidence="3 4" key="1">
    <citation type="submission" date="2024-02" db="EMBL/GenBank/DDBJ databases">
        <authorList>
            <person name="Vignale AGUSTIN F."/>
            <person name="Sosa J E."/>
            <person name="Modenutti C."/>
        </authorList>
    </citation>
    <scope>NUCLEOTIDE SEQUENCE [LARGE SCALE GENOMIC DNA]</scope>
</reference>
<evidence type="ECO:0000313" key="3">
    <source>
        <dbReference type="EMBL" id="CAK9142855.1"/>
    </source>
</evidence>
<dbReference type="InterPro" id="IPR011006">
    <property type="entry name" value="CheY-like_superfamily"/>
</dbReference>
<dbReference type="Proteomes" id="UP001642360">
    <property type="component" value="Unassembled WGS sequence"/>
</dbReference>
<accession>A0ABC8RDZ5</accession>
<dbReference type="PANTHER" id="PTHR43228">
    <property type="entry name" value="TWO-COMPONENT RESPONSE REGULATOR"/>
    <property type="match status" value="1"/>
</dbReference>
<dbReference type="EMBL" id="CAUOFW020001258">
    <property type="protein sequence ID" value="CAK9142855.1"/>
    <property type="molecule type" value="Genomic_DNA"/>
</dbReference>
<dbReference type="CDD" id="cd17546">
    <property type="entry name" value="REC_hyHK_CKI1_RcsC-like"/>
    <property type="match status" value="1"/>
</dbReference>
<evidence type="ECO:0000259" key="2">
    <source>
        <dbReference type="PROSITE" id="PS50110"/>
    </source>
</evidence>
<dbReference type="AlphaFoldDB" id="A0ABC8RDZ5"/>
<comment type="caution">
    <text evidence="3">The sequence shown here is derived from an EMBL/GenBank/DDBJ whole genome shotgun (WGS) entry which is preliminary data.</text>
</comment>
<proteinExistence type="predicted"/>
<dbReference type="SUPFAM" id="SSF52172">
    <property type="entry name" value="CheY-like"/>
    <property type="match status" value="1"/>
</dbReference>
<feature type="domain" description="Response regulatory" evidence="2">
    <location>
        <begin position="26"/>
        <end position="141"/>
    </location>
</feature>
<protein>
    <recommendedName>
        <fullName evidence="2">Response regulatory domain-containing protein</fullName>
    </recommendedName>
</protein>
<keyword evidence="1" id="KW-0597">Phosphoprotein</keyword>
<evidence type="ECO:0000313" key="4">
    <source>
        <dbReference type="Proteomes" id="UP001642360"/>
    </source>
</evidence>
<dbReference type="PROSITE" id="PS50110">
    <property type="entry name" value="RESPONSE_REGULATORY"/>
    <property type="match status" value="1"/>
</dbReference>
<dbReference type="PANTHER" id="PTHR43228:SF1">
    <property type="entry name" value="TWO-COMPONENT RESPONSE REGULATOR ARR22"/>
    <property type="match status" value="1"/>
</dbReference>
<organism evidence="3 4">
    <name type="scientific">Ilex paraguariensis</name>
    <name type="common">yerba mate</name>
    <dbReference type="NCBI Taxonomy" id="185542"/>
    <lineage>
        <taxon>Eukaryota</taxon>
        <taxon>Viridiplantae</taxon>
        <taxon>Streptophyta</taxon>
        <taxon>Embryophyta</taxon>
        <taxon>Tracheophyta</taxon>
        <taxon>Spermatophyta</taxon>
        <taxon>Magnoliopsida</taxon>
        <taxon>eudicotyledons</taxon>
        <taxon>Gunneridae</taxon>
        <taxon>Pentapetalae</taxon>
        <taxon>asterids</taxon>
        <taxon>campanulids</taxon>
        <taxon>Aquifoliales</taxon>
        <taxon>Aquifoliaceae</taxon>
        <taxon>Ilex</taxon>
    </lineage>
</organism>
<dbReference type="InterPro" id="IPR001789">
    <property type="entry name" value="Sig_transdc_resp-reg_receiver"/>
</dbReference>
<feature type="modified residue" description="4-aspartylphosphate" evidence="1">
    <location>
        <position position="76"/>
    </location>
</feature>
<sequence length="144" mass="15560">MGASSSKSKKNTAGNKKNLTSGNKLSVLIVDDDPIIQKIHKALLNKFGLETHVVENGKEAVDLCRSGACFDLILMDMEMPIMDGPKATRELRAMEVNSMIVGVTSRGLDSEKQAFMAAGLDDCHEKPLTADAVTSLVQELVKNQ</sequence>
<dbReference type="SMART" id="SM00448">
    <property type="entry name" value="REC"/>
    <property type="match status" value="1"/>
</dbReference>
<keyword evidence="4" id="KW-1185">Reference proteome</keyword>